<proteinExistence type="predicted"/>
<dbReference type="PaxDb" id="3218-PP1S221_77V6.1"/>
<dbReference type="RefSeq" id="XP_024382180.1">
    <property type="nucleotide sequence ID" value="XM_024526412.2"/>
</dbReference>
<evidence type="ECO:0000313" key="4">
    <source>
        <dbReference type="Proteomes" id="UP000006727"/>
    </source>
</evidence>
<keyword evidence="1" id="KW-0175">Coiled coil</keyword>
<dbReference type="Gramene" id="Pp3c8_24110V3.1">
    <property type="protein sequence ID" value="Pp3c8_24110V3.1"/>
    <property type="gene ID" value="Pp3c8_24110"/>
</dbReference>
<keyword evidence="4" id="KW-1185">Reference proteome</keyword>
<dbReference type="GeneID" id="112285510"/>
<gene>
    <name evidence="3" type="primary">LOC112285510</name>
    <name evidence="2" type="ORF">PHYPA_011994</name>
</gene>
<reference evidence="2 4" key="1">
    <citation type="journal article" date="2008" name="Science">
        <title>The Physcomitrella genome reveals evolutionary insights into the conquest of land by plants.</title>
        <authorList>
            <person name="Rensing S."/>
            <person name="Lang D."/>
            <person name="Zimmer A."/>
            <person name="Terry A."/>
            <person name="Salamov A."/>
            <person name="Shapiro H."/>
            <person name="Nishiyama T."/>
            <person name="Perroud P.-F."/>
            <person name="Lindquist E."/>
            <person name="Kamisugi Y."/>
            <person name="Tanahashi T."/>
            <person name="Sakakibara K."/>
            <person name="Fujita T."/>
            <person name="Oishi K."/>
            <person name="Shin-I T."/>
            <person name="Kuroki Y."/>
            <person name="Toyoda A."/>
            <person name="Suzuki Y."/>
            <person name="Hashimoto A."/>
            <person name="Yamaguchi K."/>
            <person name="Sugano A."/>
            <person name="Kohara Y."/>
            <person name="Fujiyama A."/>
            <person name="Anterola A."/>
            <person name="Aoki S."/>
            <person name="Ashton N."/>
            <person name="Barbazuk W.B."/>
            <person name="Barker E."/>
            <person name="Bennetzen J."/>
            <person name="Bezanilla M."/>
            <person name="Blankenship R."/>
            <person name="Cho S.H."/>
            <person name="Dutcher S."/>
            <person name="Estelle M."/>
            <person name="Fawcett J.A."/>
            <person name="Gundlach H."/>
            <person name="Hanada K."/>
            <person name="Heyl A."/>
            <person name="Hicks K.A."/>
            <person name="Hugh J."/>
            <person name="Lohr M."/>
            <person name="Mayer K."/>
            <person name="Melkozernov A."/>
            <person name="Murata T."/>
            <person name="Nelson D."/>
            <person name="Pils B."/>
            <person name="Prigge M."/>
            <person name="Reiss B."/>
            <person name="Renner T."/>
            <person name="Rombauts S."/>
            <person name="Rushton P."/>
            <person name="Sanderfoot A."/>
            <person name="Schween G."/>
            <person name="Shiu S.-H."/>
            <person name="Stueber K."/>
            <person name="Theodoulou F.L."/>
            <person name="Tu H."/>
            <person name="Van de Peer Y."/>
            <person name="Verrier P.J."/>
            <person name="Waters E."/>
            <person name="Wood A."/>
            <person name="Yang L."/>
            <person name="Cove D."/>
            <person name="Cuming A."/>
            <person name="Hasebe M."/>
            <person name="Lucas S."/>
            <person name="Mishler D.B."/>
            <person name="Reski R."/>
            <person name="Grigoriev I."/>
            <person name="Quatrano R.S."/>
            <person name="Boore J.L."/>
        </authorList>
    </citation>
    <scope>NUCLEOTIDE SEQUENCE [LARGE SCALE GENOMIC DNA]</scope>
    <source>
        <strain evidence="3 4">cv. Gransden 2004</strain>
    </source>
</reference>
<dbReference type="AlphaFoldDB" id="A0A2K1K8J3"/>
<dbReference type="EnsemblPlants" id="Pp3c8_24110V3.1">
    <property type="protein sequence ID" value="Pp3c8_24110V3.1"/>
    <property type="gene ID" value="Pp3c8_24110"/>
</dbReference>
<evidence type="ECO:0000313" key="2">
    <source>
        <dbReference type="EMBL" id="PNR50097.1"/>
    </source>
</evidence>
<evidence type="ECO:0000313" key="3">
    <source>
        <dbReference type="EnsemblPlants" id="Pp3c8_24110V3.1"/>
    </source>
</evidence>
<dbReference type="Proteomes" id="UP000006727">
    <property type="component" value="Chromosome 8"/>
</dbReference>
<sequence>MSVHHCARGDTRVEKCEVFYTSLSDKLDALEQKVEPQWLTLEWVSLGIEFMRSTFSEIMVLFEDVRALMPDVKVAEEMWIEEYMIESMKLLDVCNVLKPAVSRFEHFMMCVQLVEQALERSRAGNQDCASNSTLMAALQTYESKLSEMIHPLSTVELSQTLGLQFNPKGTTGSPQRYASIAIGEKFTIDSSNVVAQPWPCPSRPNHDNSGIYKTSRSTARLAQVARATGKTTDFVSSVLIWALQRDPSAYPSSTTWQQNLETFRGDDTLWSPSFRRLQERLKRELFEVLSDDRCVRRQFAFEEVKLVQDCTMGIVAEIKEPTSRKQTGEESSIESLDKLEKQLVALVEKIQVRLERVSTQLNQLFDELVQARKKLLDATQRPGMIHRAHTF</sequence>
<feature type="coiled-coil region" evidence="1">
    <location>
        <begin position="336"/>
        <end position="381"/>
    </location>
</feature>
<accession>A0A2K1K8J3</accession>
<name>A0A2K1K8J3_PHYPA</name>
<organism evidence="2">
    <name type="scientific">Physcomitrium patens</name>
    <name type="common">Spreading-leaved earth moss</name>
    <name type="synonym">Physcomitrella patens</name>
    <dbReference type="NCBI Taxonomy" id="3218"/>
    <lineage>
        <taxon>Eukaryota</taxon>
        <taxon>Viridiplantae</taxon>
        <taxon>Streptophyta</taxon>
        <taxon>Embryophyta</taxon>
        <taxon>Bryophyta</taxon>
        <taxon>Bryophytina</taxon>
        <taxon>Bryopsida</taxon>
        <taxon>Funariidae</taxon>
        <taxon>Funariales</taxon>
        <taxon>Funariaceae</taxon>
        <taxon>Physcomitrium</taxon>
    </lineage>
</organism>
<dbReference type="EMBL" id="ABEU02000008">
    <property type="protein sequence ID" value="PNR50097.1"/>
    <property type="molecule type" value="Genomic_DNA"/>
</dbReference>
<reference evidence="2 4" key="2">
    <citation type="journal article" date="2018" name="Plant J.">
        <title>The Physcomitrella patens chromosome-scale assembly reveals moss genome structure and evolution.</title>
        <authorList>
            <person name="Lang D."/>
            <person name="Ullrich K.K."/>
            <person name="Murat F."/>
            <person name="Fuchs J."/>
            <person name="Jenkins J."/>
            <person name="Haas F.B."/>
            <person name="Piednoel M."/>
            <person name="Gundlach H."/>
            <person name="Van Bel M."/>
            <person name="Meyberg R."/>
            <person name="Vives C."/>
            <person name="Morata J."/>
            <person name="Symeonidi A."/>
            <person name="Hiss M."/>
            <person name="Muchero W."/>
            <person name="Kamisugi Y."/>
            <person name="Saleh O."/>
            <person name="Blanc G."/>
            <person name="Decker E.L."/>
            <person name="van Gessel N."/>
            <person name="Grimwood J."/>
            <person name="Hayes R.D."/>
            <person name="Graham S.W."/>
            <person name="Gunter L.E."/>
            <person name="McDaniel S.F."/>
            <person name="Hoernstein S.N.W."/>
            <person name="Larsson A."/>
            <person name="Li F.W."/>
            <person name="Perroud P.F."/>
            <person name="Phillips J."/>
            <person name="Ranjan P."/>
            <person name="Rokshar D.S."/>
            <person name="Rothfels C.J."/>
            <person name="Schneider L."/>
            <person name="Shu S."/>
            <person name="Stevenson D.W."/>
            <person name="Thummler F."/>
            <person name="Tillich M."/>
            <person name="Villarreal Aguilar J.C."/>
            <person name="Widiez T."/>
            <person name="Wong G.K."/>
            <person name="Wymore A."/>
            <person name="Zhang Y."/>
            <person name="Zimmer A.D."/>
            <person name="Quatrano R.S."/>
            <person name="Mayer K.F.X."/>
            <person name="Goodstein D."/>
            <person name="Casacuberta J.M."/>
            <person name="Vandepoele K."/>
            <person name="Reski R."/>
            <person name="Cuming A.C."/>
            <person name="Tuskan G.A."/>
            <person name="Maumus F."/>
            <person name="Salse J."/>
            <person name="Schmutz J."/>
            <person name="Rensing S.A."/>
        </authorList>
    </citation>
    <scope>NUCLEOTIDE SEQUENCE [LARGE SCALE GENOMIC DNA]</scope>
    <source>
        <strain evidence="3 4">cv. Gransden 2004</strain>
    </source>
</reference>
<reference evidence="3" key="3">
    <citation type="submission" date="2020-12" db="UniProtKB">
        <authorList>
            <consortium name="EnsemblPlants"/>
        </authorList>
    </citation>
    <scope>IDENTIFICATION</scope>
</reference>
<dbReference type="PANTHER" id="PTHR31509">
    <property type="entry name" value="BPS1-LIKE PROTEIN"/>
    <property type="match status" value="1"/>
</dbReference>
<evidence type="ECO:0000256" key="1">
    <source>
        <dbReference type="SAM" id="Coils"/>
    </source>
</evidence>
<protein>
    <submittedName>
        <fullName evidence="2 3">Uncharacterized protein</fullName>
    </submittedName>
</protein>